<sequence length="65" mass="6340">MPAGGATTLDVSTARAVWVRPSGGEVGAALVVSGRDGDQPLLAGVPLVEATGVSSVVDAAQAPQR</sequence>
<reference evidence="1" key="1">
    <citation type="journal article" date="2014" name="Int. J. Syst. Evol. Microbiol.">
        <title>Complete genome of a new Firmicutes species belonging to the dominant human colonic microbiota ('Ruminococcus bicirculans') reveals two chromosomes and a selective capacity to utilize plant glucans.</title>
        <authorList>
            <consortium name="NISC Comparative Sequencing Program"/>
            <person name="Wegmann U."/>
            <person name="Louis P."/>
            <person name="Goesmann A."/>
            <person name="Henrissat B."/>
            <person name="Duncan S.H."/>
            <person name="Flint H.J."/>
        </authorList>
    </citation>
    <scope>NUCLEOTIDE SEQUENCE</scope>
    <source>
        <strain evidence="1">NBRC 110608</strain>
    </source>
</reference>
<name>A0ABN6YN77_9MICO</name>
<organism evidence="1">
    <name type="scientific">Barrientosiimonas endolithica</name>
    <dbReference type="NCBI Taxonomy" id="1535208"/>
    <lineage>
        <taxon>Bacteria</taxon>
        <taxon>Bacillati</taxon>
        <taxon>Actinomycetota</taxon>
        <taxon>Actinomycetes</taxon>
        <taxon>Micrococcales</taxon>
        <taxon>Dermacoccaceae</taxon>
        <taxon>Barrientosiimonas</taxon>
    </lineage>
</organism>
<reference evidence="1" key="2">
    <citation type="submission" date="2023-02" db="EMBL/GenBank/DDBJ databases">
        <authorList>
            <person name="Sun Q."/>
            <person name="Mori K."/>
        </authorList>
    </citation>
    <scope>NUCLEOTIDE SEQUENCE</scope>
    <source>
        <strain evidence="1">NBRC 110608</strain>
    </source>
</reference>
<gene>
    <name evidence="1" type="ORF">GCM10025872_25390</name>
</gene>
<proteinExistence type="predicted"/>
<protein>
    <submittedName>
        <fullName evidence="1">Uncharacterized protein</fullName>
    </submittedName>
</protein>
<evidence type="ECO:0000313" key="1">
    <source>
        <dbReference type="EMBL" id="BDZ58882.1"/>
    </source>
</evidence>
<accession>A0ABN6YN77</accession>
<dbReference type="EMBL" id="AP027735">
    <property type="protein sequence ID" value="BDZ58882.1"/>
    <property type="molecule type" value="Genomic_DNA"/>
</dbReference>